<comment type="caution">
    <text evidence="2">The sequence shown here is derived from an EMBL/GenBank/DDBJ whole genome shotgun (WGS) entry which is preliminary data.</text>
</comment>
<feature type="region of interest" description="Disordered" evidence="1">
    <location>
        <begin position="1"/>
        <end position="30"/>
    </location>
</feature>
<keyword evidence="3" id="KW-1185">Reference proteome</keyword>
<sequence length="254" mass="28444">MRSVHFTRSMSQPVWAPEAREQPRPATSAQHVRQNCECRLIEAPVERIAQITRDGDIPLLSIQTGDTDKLNLVAKPHDGRRQYVVVTSTNSEIINFSTYNTITTCQLMKLAYPLGKIQVEEVRSELCFWLPKLCSPPNARNTARSLNEVYRNAYAVIVADPDILRTPRDIALDELRTSLPALYRSQPQLAIVQRIKLAADGGLIDVQAALTRSRNSQRISGSSRQIGASDLRRSATTAGSRRSRHGDSRRTREA</sequence>
<gene>
    <name evidence="2" type="ORF">HII31_05839</name>
</gene>
<feature type="compositionally biased region" description="Basic and acidic residues" evidence="1">
    <location>
        <begin position="245"/>
        <end position="254"/>
    </location>
</feature>
<protein>
    <submittedName>
        <fullName evidence="2">Uncharacterized protein</fullName>
    </submittedName>
</protein>
<feature type="compositionally biased region" description="Polar residues" evidence="1">
    <location>
        <begin position="214"/>
        <end position="226"/>
    </location>
</feature>
<proteinExistence type="predicted"/>
<name>A0A8H6RI04_9PEZI</name>
<accession>A0A8H6RI04</accession>
<dbReference type="EMBL" id="JABCIY010000104">
    <property type="protein sequence ID" value="KAF7192856.1"/>
    <property type="molecule type" value="Genomic_DNA"/>
</dbReference>
<dbReference type="Proteomes" id="UP000660729">
    <property type="component" value="Unassembled WGS sequence"/>
</dbReference>
<feature type="region of interest" description="Disordered" evidence="1">
    <location>
        <begin position="214"/>
        <end position="254"/>
    </location>
</feature>
<evidence type="ECO:0000313" key="2">
    <source>
        <dbReference type="EMBL" id="KAF7192856.1"/>
    </source>
</evidence>
<dbReference type="OrthoDB" id="2426273at2759"/>
<evidence type="ECO:0000313" key="3">
    <source>
        <dbReference type="Proteomes" id="UP000660729"/>
    </source>
</evidence>
<evidence type="ECO:0000256" key="1">
    <source>
        <dbReference type="SAM" id="MobiDB-lite"/>
    </source>
</evidence>
<dbReference type="AlphaFoldDB" id="A0A8H6RI04"/>
<reference evidence="2" key="1">
    <citation type="submission" date="2020-04" db="EMBL/GenBank/DDBJ databases">
        <title>Draft genome resource of the tomato pathogen Pseudocercospora fuligena.</title>
        <authorList>
            <person name="Zaccaron A."/>
        </authorList>
    </citation>
    <scope>NUCLEOTIDE SEQUENCE</scope>
    <source>
        <strain evidence="2">PF001</strain>
    </source>
</reference>
<feature type="compositionally biased region" description="Polar residues" evidence="1">
    <location>
        <begin position="1"/>
        <end position="12"/>
    </location>
</feature>
<organism evidence="2 3">
    <name type="scientific">Pseudocercospora fuligena</name>
    <dbReference type="NCBI Taxonomy" id="685502"/>
    <lineage>
        <taxon>Eukaryota</taxon>
        <taxon>Fungi</taxon>
        <taxon>Dikarya</taxon>
        <taxon>Ascomycota</taxon>
        <taxon>Pezizomycotina</taxon>
        <taxon>Dothideomycetes</taxon>
        <taxon>Dothideomycetidae</taxon>
        <taxon>Mycosphaerellales</taxon>
        <taxon>Mycosphaerellaceae</taxon>
        <taxon>Pseudocercospora</taxon>
    </lineage>
</organism>